<keyword evidence="7 16" id="KW-0812">Transmembrane</keyword>
<dbReference type="InterPro" id="IPR010204">
    <property type="entry name" value="NqrC"/>
</dbReference>
<feature type="domain" description="FMN-binding" evidence="17">
    <location>
        <begin position="98"/>
        <end position="195"/>
    </location>
</feature>
<evidence type="ECO:0000313" key="18">
    <source>
        <dbReference type="EMBL" id="MEM5947657.1"/>
    </source>
</evidence>
<evidence type="ECO:0000256" key="5">
    <source>
        <dbReference type="ARBA" id="ARBA00022630"/>
    </source>
</evidence>
<keyword evidence="11" id="KW-0915">Sodium</keyword>
<evidence type="ECO:0000256" key="3">
    <source>
        <dbReference type="ARBA" id="ARBA00022519"/>
    </source>
</evidence>
<accession>A0ABU9UBV3</accession>
<keyword evidence="12" id="KW-0406">Ion transport</keyword>
<keyword evidence="3" id="KW-0997">Cell inner membrane</keyword>
<evidence type="ECO:0000256" key="4">
    <source>
        <dbReference type="ARBA" id="ARBA00022553"/>
    </source>
</evidence>
<keyword evidence="10" id="KW-0520">NAD</keyword>
<keyword evidence="13" id="KW-0830">Ubiquinone</keyword>
<proteinExistence type="predicted"/>
<organism evidence="18 19">
    <name type="scientific">Rarispira pelagica</name>
    <dbReference type="NCBI Taxonomy" id="3141764"/>
    <lineage>
        <taxon>Bacteria</taxon>
        <taxon>Pseudomonadati</taxon>
        <taxon>Spirochaetota</taxon>
        <taxon>Spirochaetia</taxon>
        <taxon>Winmispirales</taxon>
        <taxon>Winmispiraceae</taxon>
        <taxon>Rarispira</taxon>
    </lineage>
</organism>
<keyword evidence="5" id="KW-0285">Flavoprotein</keyword>
<dbReference type="PANTHER" id="PTHR37838">
    <property type="entry name" value="NA(+)-TRANSLOCATING NADH-QUINONE REDUCTASE SUBUNIT C"/>
    <property type="match status" value="1"/>
</dbReference>
<keyword evidence="4" id="KW-0597">Phosphoprotein</keyword>
<evidence type="ECO:0000256" key="12">
    <source>
        <dbReference type="ARBA" id="ARBA00023065"/>
    </source>
</evidence>
<evidence type="ECO:0000256" key="13">
    <source>
        <dbReference type="ARBA" id="ARBA00023075"/>
    </source>
</evidence>
<reference evidence="18 19" key="1">
    <citation type="submission" date="2024-03" db="EMBL/GenBank/DDBJ databases">
        <title>Ignisphaera cupida sp. nov., a hyperthermophilic hydrolytic archaeon from a hot spring of Kamchatka, and proposal of Ignisphaeraceae fam. nov.</title>
        <authorList>
            <person name="Podosokorskaya O.A."/>
            <person name="Elcheninov A.G."/>
            <person name="Maltseva A.I."/>
            <person name="Zayulina K.S."/>
            <person name="Novikov A."/>
            <person name="Merkel A.Y."/>
        </authorList>
    </citation>
    <scope>NUCLEOTIDE SEQUENCE [LARGE SCALE GENOMIC DNA]</scope>
    <source>
        <strain evidence="18 19">38H-sp</strain>
    </source>
</reference>
<keyword evidence="15" id="KW-0739">Sodium transport</keyword>
<evidence type="ECO:0000256" key="10">
    <source>
        <dbReference type="ARBA" id="ARBA00023027"/>
    </source>
</evidence>
<keyword evidence="2" id="KW-1003">Cell membrane</keyword>
<evidence type="ECO:0000313" key="19">
    <source>
        <dbReference type="Proteomes" id="UP001466331"/>
    </source>
</evidence>
<evidence type="ECO:0000256" key="1">
    <source>
        <dbReference type="ARBA" id="ARBA00022448"/>
    </source>
</evidence>
<evidence type="ECO:0000256" key="16">
    <source>
        <dbReference type="SAM" id="Phobius"/>
    </source>
</evidence>
<dbReference type="EMBL" id="JBCHKQ010000001">
    <property type="protein sequence ID" value="MEM5947657.1"/>
    <property type="molecule type" value="Genomic_DNA"/>
</dbReference>
<keyword evidence="19" id="KW-1185">Reference proteome</keyword>
<dbReference type="Proteomes" id="UP001466331">
    <property type="component" value="Unassembled WGS sequence"/>
</dbReference>
<evidence type="ECO:0000259" key="17">
    <source>
        <dbReference type="SMART" id="SM00900"/>
    </source>
</evidence>
<gene>
    <name evidence="18" type="ORF">WKV44_03775</name>
</gene>
<evidence type="ECO:0000256" key="2">
    <source>
        <dbReference type="ARBA" id="ARBA00022475"/>
    </source>
</evidence>
<sequence>MNRDSVVYVVIFAFLIAFVFVGVLSAAYIGTKTIVDDNREFAFYSALLSSLGLDVSDKASVESAFSSVEVAGYEGQDIYRLKNADNGYNYAIVVSGPGLWGTVSIVLAVSEDLSRIRGLSILDQNETPGLGGRITENWFLAQFKGESVSTSGIDVVQTGGSGDADRSNSKVDGITGATRTSDAMEAIVNKGLKTLREAVSSLSDSDFVSAAGR</sequence>
<keyword evidence="14 16" id="KW-0472">Membrane</keyword>
<name>A0ABU9UBV3_9SPIR</name>
<dbReference type="Pfam" id="PF04205">
    <property type="entry name" value="FMN_bind"/>
    <property type="match status" value="1"/>
</dbReference>
<evidence type="ECO:0000256" key="8">
    <source>
        <dbReference type="ARBA" id="ARBA00022967"/>
    </source>
</evidence>
<keyword evidence="9 16" id="KW-1133">Transmembrane helix</keyword>
<dbReference type="RefSeq" id="WP_420069099.1">
    <property type="nucleotide sequence ID" value="NZ_JBCHKQ010000001.1"/>
</dbReference>
<dbReference type="InterPro" id="IPR007329">
    <property type="entry name" value="FMN-bd"/>
</dbReference>
<keyword evidence="8" id="KW-1278">Translocase</keyword>
<protein>
    <submittedName>
        <fullName evidence="18">FMN-binding protein</fullName>
    </submittedName>
</protein>
<evidence type="ECO:0000256" key="7">
    <source>
        <dbReference type="ARBA" id="ARBA00022692"/>
    </source>
</evidence>
<evidence type="ECO:0000256" key="14">
    <source>
        <dbReference type="ARBA" id="ARBA00023136"/>
    </source>
</evidence>
<feature type="transmembrane region" description="Helical" evidence="16">
    <location>
        <begin position="6"/>
        <end position="29"/>
    </location>
</feature>
<keyword evidence="6" id="KW-0288">FMN</keyword>
<evidence type="ECO:0000256" key="9">
    <source>
        <dbReference type="ARBA" id="ARBA00022989"/>
    </source>
</evidence>
<dbReference type="PANTHER" id="PTHR37838:SF1">
    <property type="entry name" value="NA(+)-TRANSLOCATING NADH-QUINONE REDUCTASE SUBUNIT C"/>
    <property type="match status" value="1"/>
</dbReference>
<evidence type="ECO:0000256" key="6">
    <source>
        <dbReference type="ARBA" id="ARBA00022643"/>
    </source>
</evidence>
<keyword evidence="1" id="KW-0813">Transport</keyword>
<dbReference type="SMART" id="SM00900">
    <property type="entry name" value="FMN_bind"/>
    <property type="match status" value="1"/>
</dbReference>
<comment type="caution">
    <text evidence="18">The sequence shown here is derived from an EMBL/GenBank/DDBJ whole genome shotgun (WGS) entry which is preliminary data.</text>
</comment>
<evidence type="ECO:0000256" key="11">
    <source>
        <dbReference type="ARBA" id="ARBA00023053"/>
    </source>
</evidence>
<evidence type="ECO:0000256" key="15">
    <source>
        <dbReference type="ARBA" id="ARBA00023201"/>
    </source>
</evidence>